<dbReference type="InterPro" id="IPR000352">
    <property type="entry name" value="Pep_chain_release_fac_I"/>
</dbReference>
<evidence type="ECO:0000313" key="5">
    <source>
        <dbReference type="Proteomes" id="UP000019151"/>
    </source>
</evidence>
<dbReference type="HOGENOM" id="CLU_089470_3_2_0"/>
<dbReference type="Pfam" id="PF00472">
    <property type="entry name" value="RF-1"/>
    <property type="match status" value="1"/>
</dbReference>
<dbReference type="PANTHER" id="PTHR47814">
    <property type="entry name" value="PEPTIDYL-TRNA HYDROLASE ARFB"/>
    <property type="match status" value="1"/>
</dbReference>
<dbReference type="Proteomes" id="UP000019151">
    <property type="component" value="Chromosome"/>
</dbReference>
<name>W0RM39_9BACT</name>
<dbReference type="GO" id="GO:0004045">
    <property type="term" value="F:peptidyl-tRNA hydrolase activity"/>
    <property type="evidence" value="ECO:0007669"/>
    <property type="project" value="TreeGrafter"/>
</dbReference>
<sequence>MTDPLGAPDPGDALVVTPDVAIPRAELDAKATRAGGPGGQHVNTSSTRIELRWNVRTTRALDDARRDHVLARLAARLDADGNVRVVASEFRSQRQNREAAEARLADLVRRALHVPKKRKATKPSRAAKAKRLDEKRKHSEKKRQRRDFDI</sequence>
<reference evidence="4 5" key="1">
    <citation type="journal article" date="2014" name="Genome Announc.">
        <title>Genome Sequence and Methylome of Soil Bacterium Gemmatirosa kalamazoonensis KBS708T, a Member of the Rarely Cultivated Gemmatimonadetes Phylum.</title>
        <authorList>
            <person name="Debruyn J.M."/>
            <person name="Radosevich M."/>
            <person name="Wommack K.E."/>
            <person name="Polson S.W."/>
            <person name="Hauser L.J."/>
            <person name="Fawaz M.N."/>
            <person name="Korlach J."/>
            <person name="Tsai Y.C."/>
        </authorList>
    </citation>
    <scope>NUCLEOTIDE SEQUENCE [LARGE SCALE GENOMIC DNA]</scope>
    <source>
        <strain evidence="4 5">KBS708</strain>
    </source>
</reference>
<dbReference type="GO" id="GO:0043022">
    <property type="term" value="F:ribosome binding"/>
    <property type="evidence" value="ECO:0007669"/>
    <property type="project" value="TreeGrafter"/>
</dbReference>
<dbReference type="AlphaFoldDB" id="W0RM39"/>
<dbReference type="GO" id="GO:0003747">
    <property type="term" value="F:translation release factor activity"/>
    <property type="evidence" value="ECO:0007669"/>
    <property type="project" value="InterPro"/>
</dbReference>
<evidence type="ECO:0000256" key="1">
    <source>
        <dbReference type="ARBA" id="ARBA00010835"/>
    </source>
</evidence>
<dbReference type="PANTHER" id="PTHR47814:SF1">
    <property type="entry name" value="PEPTIDYL-TRNA HYDROLASE ARFB"/>
    <property type="match status" value="1"/>
</dbReference>
<feature type="compositionally biased region" description="Basic residues" evidence="2">
    <location>
        <begin position="138"/>
        <end position="150"/>
    </location>
</feature>
<dbReference type="InParanoid" id="W0RM39"/>
<comment type="similarity">
    <text evidence="1">Belongs to the prokaryotic/mitochondrial release factor family.</text>
</comment>
<dbReference type="NCBIfam" id="NF006718">
    <property type="entry name" value="PRK09256.1"/>
    <property type="match status" value="1"/>
</dbReference>
<evidence type="ECO:0000259" key="3">
    <source>
        <dbReference type="Pfam" id="PF00472"/>
    </source>
</evidence>
<dbReference type="GO" id="GO:0072344">
    <property type="term" value="P:rescue of stalled ribosome"/>
    <property type="evidence" value="ECO:0007669"/>
    <property type="project" value="TreeGrafter"/>
</dbReference>
<dbReference type="InterPro" id="IPR045853">
    <property type="entry name" value="Pep_chain_release_fac_I_sf"/>
</dbReference>
<dbReference type="EMBL" id="CP007128">
    <property type="protein sequence ID" value="AHG91527.1"/>
    <property type="molecule type" value="Genomic_DNA"/>
</dbReference>
<organism evidence="4 5">
    <name type="scientific">Gemmatirosa kalamazoonensis</name>
    <dbReference type="NCBI Taxonomy" id="861299"/>
    <lineage>
        <taxon>Bacteria</taxon>
        <taxon>Pseudomonadati</taxon>
        <taxon>Gemmatimonadota</taxon>
        <taxon>Gemmatimonadia</taxon>
        <taxon>Gemmatimonadales</taxon>
        <taxon>Gemmatimonadaceae</taxon>
        <taxon>Gemmatirosa</taxon>
    </lineage>
</organism>
<gene>
    <name evidence="4" type="ORF">J421_3990</name>
</gene>
<evidence type="ECO:0000256" key="2">
    <source>
        <dbReference type="SAM" id="MobiDB-lite"/>
    </source>
</evidence>
<proteinExistence type="inferred from homology"/>
<dbReference type="Gene3D" id="3.30.160.20">
    <property type="match status" value="1"/>
</dbReference>
<feature type="region of interest" description="Disordered" evidence="2">
    <location>
        <begin position="111"/>
        <end position="150"/>
    </location>
</feature>
<feature type="domain" description="Prokaryotic-type class I peptide chain release factors" evidence="3">
    <location>
        <begin position="19"/>
        <end position="144"/>
    </location>
</feature>
<evidence type="ECO:0000313" key="4">
    <source>
        <dbReference type="EMBL" id="AHG91527.1"/>
    </source>
</evidence>
<protein>
    <submittedName>
        <fullName evidence="4">Class I peptide chain release factor</fullName>
    </submittedName>
</protein>
<dbReference type="KEGG" id="gba:J421_3990"/>
<dbReference type="SUPFAM" id="SSF75620">
    <property type="entry name" value="Release factor"/>
    <property type="match status" value="1"/>
</dbReference>
<accession>W0RM39</accession>
<dbReference type="RefSeq" id="WP_025412974.1">
    <property type="nucleotide sequence ID" value="NZ_CP007128.1"/>
</dbReference>
<feature type="compositionally biased region" description="Basic residues" evidence="2">
    <location>
        <begin position="111"/>
        <end position="129"/>
    </location>
</feature>
<dbReference type="eggNOG" id="COG1186">
    <property type="taxonomic scope" value="Bacteria"/>
</dbReference>
<dbReference type="STRING" id="861299.J421_3990"/>
<keyword evidence="5" id="KW-1185">Reference proteome</keyword>